<feature type="transmembrane region" description="Helical" evidence="1">
    <location>
        <begin position="12"/>
        <end position="35"/>
    </location>
</feature>
<dbReference type="AlphaFoldDB" id="Q67G10"/>
<sequence length="175" mass="18870">MRPQGGLAFRDLAVVCLAGACAVGGLVGALAVLGLRSSRGSAVCQSPPAQMPQPAEPTRPRIKRTRKRHRTYRIGTLAQFEAHAGNGVEAKPDRIEEVLDRFPDRVFAFDEFGPLGICATAGSGWARQKHPDRVPATFHRTHGVCCFHGCHSIGDDRLCGASKAAGRVPQTHWPR</sequence>
<organism evidence="2">
    <name type="scientific">Streptomyces hygroscopicus subsp. yingchengensis</name>
    <dbReference type="NCBI Taxonomy" id="228732"/>
    <lineage>
        <taxon>Bacteria</taxon>
        <taxon>Bacillati</taxon>
        <taxon>Actinomycetota</taxon>
        <taxon>Actinomycetes</taxon>
        <taxon>Kitasatosporales</taxon>
        <taxon>Streptomycetaceae</taxon>
        <taxon>Streptomyces</taxon>
        <taxon>Streptomyces violaceusniger group</taxon>
    </lineage>
</organism>
<keyword evidence="1" id="KW-0472">Membrane</keyword>
<dbReference type="EMBL" id="AY260760">
    <property type="protein sequence ID" value="AAU11087.1"/>
    <property type="molecule type" value="Genomic_DNA"/>
</dbReference>
<evidence type="ECO:0000313" key="2">
    <source>
        <dbReference type="EMBL" id="AAU11087.1"/>
    </source>
</evidence>
<reference evidence="2" key="1">
    <citation type="journal article" date="2006" name="Acta Biochim. Biophys. Sin.">
        <title>cvhA gene of Streptomyces hygroscopicus 10-22 encodes a negative regulator for mycelia development.</title>
        <authorList>
            <person name="Wang H.A."/>
            <person name="Qin L."/>
            <person name="Lu P."/>
            <person name="Pang Z.X."/>
            <person name="Deng Z.X."/>
            <person name="Zhao G.P."/>
        </authorList>
    </citation>
    <scope>NUCLEOTIDE SEQUENCE</scope>
    <source>
        <strain evidence="2">10-22</strain>
    </source>
</reference>
<keyword evidence="1" id="KW-1133">Transmembrane helix</keyword>
<protein>
    <submittedName>
        <fullName evidence="2">Shy26</fullName>
    </submittedName>
</protein>
<keyword evidence="1" id="KW-0812">Transmembrane</keyword>
<name>Q67G10_STRHY</name>
<accession>Q67G10</accession>
<gene>
    <name evidence="2" type="primary">shy26</name>
</gene>
<proteinExistence type="predicted"/>
<evidence type="ECO:0000256" key="1">
    <source>
        <dbReference type="SAM" id="Phobius"/>
    </source>
</evidence>